<dbReference type="EMBL" id="JAUHMF010000002">
    <property type="protein sequence ID" value="MDT8898364.1"/>
    <property type="molecule type" value="Genomic_DNA"/>
</dbReference>
<protein>
    <recommendedName>
        <fullName evidence="3">AbrB/MazE/SpoVT family DNA-binding domain-containing protein</fullName>
    </recommendedName>
</protein>
<gene>
    <name evidence="1" type="ORF">QYE77_08805</name>
</gene>
<dbReference type="Proteomes" id="UP001254165">
    <property type="component" value="Unassembled WGS sequence"/>
</dbReference>
<evidence type="ECO:0000313" key="2">
    <source>
        <dbReference type="Proteomes" id="UP001254165"/>
    </source>
</evidence>
<name>A0ABU3NND7_9CHLR</name>
<proteinExistence type="predicted"/>
<evidence type="ECO:0008006" key="3">
    <source>
        <dbReference type="Google" id="ProtNLM"/>
    </source>
</evidence>
<organism evidence="1 2">
    <name type="scientific">Thermanaerothrix solaris</name>
    <dbReference type="NCBI Taxonomy" id="3058434"/>
    <lineage>
        <taxon>Bacteria</taxon>
        <taxon>Bacillati</taxon>
        <taxon>Chloroflexota</taxon>
        <taxon>Anaerolineae</taxon>
        <taxon>Anaerolineales</taxon>
        <taxon>Anaerolineaceae</taxon>
        <taxon>Thermanaerothrix</taxon>
    </lineage>
</organism>
<dbReference type="RefSeq" id="WP_315625023.1">
    <property type="nucleotide sequence ID" value="NZ_JAUHMF010000002.1"/>
</dbReference>
<reference evidence="1 2" key="1">
    <citation type="submission" date="2023-07" db="EMBL/GenBank/DDBJ databases">
        <title>Novel species of Thermanaerothrix with wide hydrolytic capabilities.</title>
        <authorList>
            <person name="Zayulina K.S."/>
            <person name="Podosokorskaya O.A."/>
            <person name="Elcheninov A.G."/>
        </authorList>
    </citation>
    <scope>NUCLEOTIDE SEQUENCE [LARGE SCALE GENOMIC DNA]</scope>
    <source>
        <strain evidence="1 2">4228-RoL</strain>
    </source>
</reference>
<comment type="caution">
    <text evidence="1">The sequence shown here is derived from an EMBL/GenBank/DDBJ whole genome shotgun (WGS) entry which is preliminary data.</text>
</comment>
<keyword evidence="2" id="KW-1185">Reference proteome</keyword>
<evidence type="ECO:0000313" key="1">
    <source>
        <dbReference type="EMBL" id="MDT8898364.1"/>
    </source>
</evidence>
<accession>A0ABU3NND7</accession>
<sequence length="60" mass="6690">MTAPRPNPRRRTLPAPLREALARLGIAPAEVQAWARRPDGEIVLRLTNGMKLVLKPEVKP</sequence>